<reference evidence="6" key="1">
    <citation type="submission" date="2021-05" db="EMBL/GenBank/DDBJ databases">
        <authorList>
            <person name="Alioto T."/>
            <person name="Alioto T."/>
            <person name="Gomez Garrido J."/>
        </authorList>
    </citation>
    <scope>NUCLEOTIDE SEQUENCE</scope>
</reference>
<evidence type="ECO:0000256" key="2">
    <source>
        <dbReference type="ARBA" id="ARBA00022741"/>
    </source>
</evidence>
<dbReference type="PANTHER" id="PTHR23359">
    <property type="entry name" value="NUCLEOTIDE KINASE"/>
    <property type="match status" value="1"/>
</dbReference>
<dbReference type="Gene3D" id="3.40.50.300">
    <property type="entry name" value="P-loop containing nucleotide triphosphate hydrolases"/>
    <property type="match status" value="2"/>
</dbReference>
<dbReference type="PROSITE" id="PS00113">
    <property type="entry name" value="ADENYLATE_KINASE"/>
    <property type="match status" value="1"/>
</dbReference>
<proteinExistence type="inferred from homology"/>
<evidence type="ECO:0000256" key="1">
    <source>
        <dbReference type="ARBA" id="ARBA00022679"/>
    </source>
</evidence>
<evidence type="ECO:0000256" key="4">
    <source>
        <dbReference type="RuleBase" id="RU003330"/>
    </source>
</evidence>
<evidence type="ECO:0000256" key="5">
    <source>
        <dbReference type="SAM" id="MobiDB-lite"/>
    </source>
</evidence>
<accession>A0A8D8Z5N0</accession>
<feature type="region of interest" description="Disordered" evidence="5">
    <location>
        <begin position="1"/>
        <end position="40"/>
    </location>
</feature>
<dbReference type="PRINTS" id="PR00094">
    <property type="entry name" value="ADENYLTKNASE"/>
</dbReference>
<dbReference type="InterPro" id="IPR033690">
    <property type="entry name" value="Adenylat_kinase_CS"/>
</dbReference>
<comment type="similarity">
    <text evidence="4">Belongs to the adenylate kinase family.</text>
</comment>
<keyword evidence="3 4" id="KW-0418">Kinase</keyword>
<dbReference type="InterPro" id="IPR000850">
    <property type="entry name" value="Adenylat/UMP-CMP_kin"/>
</dbReference>
<dbReference type="EMBL" id="HBUF01422327">
    <property type="protein sequence ID" value="CAG6740994.1"/>
    <property type="molecule type" value="Transcribed_RNA"/>
</dbReference>
<dbReference type="CDD" id="cd01428">
    <property type="entry name" value="ADK"/>
    <property type="match status" value="1"/>
</dbReference>
<name>A0A8D8Z5N0_9HEMI</name>
<organism evidence="6">
    <name type="scientific">Cacopsylla melanoneura</name>
    <dbReference type="NCBI Taxonomy" id="428564"/>
    <lineage>
        <taxon>Eukaryota</taxon>
        <taxon>Metazoa</taxon>
        <taxon>Ecdysozoa</taxon>
        <taxon>Arthropoda</taxon>
        <taxon>Hexapoda</taxon>
        <taxon>Insecta</taxon>
        <taxon>Pterygota</taxon>
        <taxon>Neoptera</taxon>
        <taxon>Paraneoptera</taxon>
        <taxon>Hemiptera</taxon>
        <taxon>Sternorrhyncha</taxon>
        <taxon>Psylloidea</taxon>
        <taxon>Psyllidae</taxon>
        <taxon>Psyllinae</taxon>
        <taxon>Cacopsylla</taxon>
    </lineage>
</organism>
<evidence type="ECO:0000313" key="6">
    <source>
        <dbReference type="EMBL" id="CAG6740995.1"/>
    </source>
</evidence>
<feature type="region of interest" description="Disordered" evidence="5">
    <location>
        <begin position="271"/>
        <end position="292"/>
    </location>
</feature>
<feature type="region of interest" description="Disordered" evidence="5">
    <location>
        <begin position="237"/>
        <end position="259"/>
    </location>
</feature>
<dbReference type="GO" id="GO:0019205">
    <property type="term" value="F:nucleobase-containing compound kinase activity"/>
    <property type="evidence" value="ECO:0007669"/>
    <property type="project" value="InterPro"/>
</dbReference>
<keyword evidence="2" id="KW-0547">Nucleotide-binding</keyword>
<evidence type="ECO:0000256" key="3">
    <source>
        <dbReference type="ARBA" id="ARBA00022777"/>
    </source>
</evidence>
<dbReference type="SUPFAM" id="SSF52540">
    <property type="entry name" value="P-loop containing nucleoside triphosphate hydrolases"/>
    <property type="match status" value="2"/>
</dbReference>
<dbReference type="GO" id="GO:0006139">
    <property type="term" value="P:nucleobase-containing compound metabolic process"/>
    <property type="evidence" value="ECO:0007669"/>
    <property type="project" value="InterPro"/>
</dbReference>
<feature type="compositionally biased region" description="Basic and acidic residues" evidence="5">
    <location>
        <begin position="1"/>
        <end position="12"/>
    </location>
</feature>
<dbReference type="EMBL" id="HBUF01422328">
    <property type="protein sequence ID" value="CAG6740995.1"/>
    <property type="molecule type" value="Transcribed_RNA"/>
</dbReference>
<dbReference type="InterPro" id="IPR027417">
    <property type="entry name" value="P-loop_NTPase"/>
</dbReference>
<keyword evidence="1 4" id="KW-0808">Transferase</keyword>
<dbReference type="AlphaFoldDB" id="A0A8D8Z5N0"/>
<dbReference type="Pfam" id="PF00406">
    <property type="entry name" value="ADK"/>
    <property type="match status" value="2"/>
</dbReference>
<sequence length="570" mass="63803">MGICLDTDKNDGSQDYDDTESRGVGPWLARMDRNPGLGTPPEGAFPMQNETHVQFEVPKVPVIFVLGGPGSGKVTHCDNIIQEKRGLTHINMTDLLQQYTIGNEEVKDFSFLSSSTVTEVLMLEMKMSPAAKAFLISGYPRNMRDVVEYSDKIKTISKVILIAWRQSLLERQINYGAKLGHVILSLARMELANFYQNVTPVTDFFDQRGMLIAVNGERNPVEVYADFRTAVLKILNKSSPTPGPEPNNNPLPNGTAVPVPEIPSQVQSIAATVHSPPKQYSRSEPSRKNKSSEGKLPFVIWVMGGPGSSKSEMCEAVLKDYPNWTQLSLGKLLRYFANIEDDGDGLNSRIKSSVSAGDFVSRDVVLDIVYEEMKKTKYMEAVGIVMDGFPREMSQMVDFENKFQTHPPMILLDCSKLVLHKGQLDNSVSAFRKRLELFRERTLPMLRAMDVETRLTIVSIVDGDTQIATVREEFERVLRKTIHDLENSTPGQRKPTALSLNENKMTVHDLESAAHVDKHTTAVPNGFGPPREKRTMLTSSHMKDTVHTISKNVPMNREMPRPSLEQEDPL</sequence>
<dbReference type="GO" id="GO:0005524">
    <property type="term" value="F:ATP binding"/>
    <property type="evidence" value="ECO:0007669"/>
    <property type="project" value="InterPro"/>
</dbReference>
<protein>
    <submittedName>
        <fullName evidence="6">Adenylate kinase isoenzyme 5</fullName>
    </submittedName>
</protein>